<dbReference type="InterPro" id="IPR013974">
    <property type="entry name" value="SAF"/>
</dbReference>
<keyword evidence="6" id="KW-0969">Cilium</keyword>
<dbReference type="EMBL" id="FNHP01000011">
    <property type="protein sequence ID" value="SDM67415.1"/>
    <property type="molecule type" value="Genomic_DNA"/>
</dbReference>
<comment type="function">
    <text evidence="4">Involved in the assembly process of the P-ring formation. It may associate with FlgF on the rod constituting a structure essential for the P-ring assembly or may act as a modulator protein for the P-ring assembly.</text>
</comment>
<dbReference type="Pfam" id="PF17656">
    <property type="entry name" value="ChapFlgA_N"/>
    <property type="match status" value="1"/>
</dbReference>
<dbReference type="InterPro" id="IPR006311">
    <property type="entry name" value="TAT_signal"/>
</dbReference>
<dbReference type="SMART" id="SM00858">
    <property type="entry name" value="SAF"/>
    <property type="match status" value="1"/>
</dbReference>
<dbReference type="Gene3D" id="2.30.30.760">
    <property type="match status" value="1"/>
</dbReference>
<dbReference type="STRING" id="1527607.SAMN05428957_11148"/>
<evidence type="ECO:0000256" key="3">
    <source>
        <dbReference type="ARBA" id="ARBA00022764"/>
    </source>
</evidence>
<dbReference type="PANTHER" id="PTHR36307:SF1">
    <property type="entry name" value="FLAGELLA BASAL BODY P-RING FORMATION PROTEIN FLGA"/>
    <property type="match status" value="1"/>
</dbReference>
<evidence type="ECO:0000256" key="1">
    <source>
        <dbReference type="ARBA" id="ARBA00004418"/>
    </source>
</evidence>
<dbReference type="Gene3D" id="3.90.1210.10">
    <property type="entry name" value="Antifreeze-like/N-acetylneuraminic acid synthase C-terminal domain"/>
    <property type="match status" value="1"/>
</dbReference>
<dbReference type="Pfam" id="PF13144">
    <property type="entry name" value="ChapFlgA"/>
    <property type="match status" value="1"/>
</dbReference>
<keyword evidence="6" id="KW-0966">Cell projection</keyword>
<feature type="domain" description="SAF" evidence="5">
    <location>
        <begin position="124"/>
        <end position="186"/>
    </location>
</feature>
<keyword evidence="4" id="KW-1005">Bacterial flagellum biogenesis</keyword>
<evidence type="ECO:0000313" key="7">
    <source>
        <dbReference type="Proteomes" id="UP000198552"/>
    </source>
</evidence>
<keyword evidence="6" id="KW-0282">Flagellum</keyword>
<evidence type="ECO:0000259" key="5">
    <source>
        <dbReference type="SMART" id="SM00858"/>
    </source>
</evidence>
<feature type="signal peptide" evidence="4">
    <location>
        <begin position="1"/>
        <end position="30"/>
    </location>
</feature>
<dbReference type="AlphaFoldDB" id="A0A1G9V692"/>
<protein>
    <recommendedName>
        <fullName evidence="4">Flagella basal body P-ring formation protein FlgA</fullName>
    </recommendedName>
</protein>
<dbReference type="PANTHER" id="PTHR36307">
    <property type="entry name" value="FLAGELLA BASAL BODY P-RING FORMATION PROTEIN FLGA"/>
    <property type="match status" value="1"/>
</dbReference>
<accession>A0A1G9V692</accession>
<dbReference type="InterPro" id="IPR039246">
    <property type="entry name" value="Flagellar_FlgA"/>
</dbReference>
<comment type="subcellular location">
    <subcellularLocation>
        <location evidence="1 4">Periplasm</location>
    </subcellularLocation>
</comment>
<keyword evidence="7" id="KW-1185">Reference proteome</keyword>
<feature type="chain" id="PRO_5011333192" description="Flagella basal body P-ring formation protein FlgA" evidence="4">
    <location>
        <begin position="31"/>
        <end position="248"/>
    </location>
</feature>
<name>A0A1G9V692_9BURK</name>
<dbReference type="CDD" id="cd11614">
    <property type="entry name" value="SAF_CpaB_FlgA_like"/>
    <property type="match status" value="1"/>
</dbReference>
<comment type="similarity">
    <text evidence="4">Belongs to the FlgA family.</text>
</comment>
<dbReference type="PROSITE" id="PS51318">
    <property type="entry name" value="TAT"/>
    <property type="match status" value="1"/>
</dbReference>
<evidence type="ECO:0000256" key="4">
    <source>
        <dbReference type="RuleBase" id="RU362063"/>
    </source>
</evidence>
<dbReference type="InterPro" id="IPR017585">
    <property type="entry name" value="SAF_FlgA"/>
</dbReference>
<dbReference type="Proteomes" id="UP000198552">
    <property type="component" value="Unassembled WGS sequence"/>
</dbReference>
<reference evidence="7" key="1">
    <citation type="submission" date="2016-10" db="EMBL/GenBank/DDBJ databases">
        <authorList>
            <person name="Varghese N."/>
            <person name="Submissions S."/>
        </authorList>
    </citation>
    <scope>NUCLEOTIDE SEQUENCE [LARGE SCALE GENOMIC DNA]</scope>
    <source>
        <strain evidence="7">EPL6</strain>
    </source>
</reference>
<dbReference type="NCBIfam" id="TIGR03170">
    <property type="entry name" value="flgA_cterm"/>
    <property type="match status" value="1"/>
</dbReference>
<evidence type="ECO:0000313" key="6">
    <source>
        <dbReference type="EMBL" id="SDM67415.1"/>
    </source>
</evidence>
<gene>
    <name evidence="6" type="ORF">SAMN05428957_11148</name>
</gene>
<dbReference type="RefSeq" id="WP_091572224.1">
    <property type="nucleotide sequence ID" value="NZ_FNHP01000011.1"/>
</dbReference>
<dbReference type="GO" id="GO:0042597">
    <property type="term" value="C:periplasmic space"/>
    <property type="evidence" value="ECO:0007669"/>
    <property type="project" value="UniProtKB-SubCell"/>
</dbReference>
<organism evidence="6 7">
    <name type="scientific">Oryzisolibacter propanilivorax</name>
    <dbReference type="NCBI Taxonomy" id="1527607"/>
    <lineage>
        <taxon>Bacteria</taxon>
        <taxon>Pseudomonadati</taxon>
        <taxon>Pseudomonadota</taxon>
        <taxon>Betaproteobacteria</taxon>
        <taxon>Burkholderiales</taxon>
        <taxon>Comamonadaceae</taxon>
        <taxon>Oryzisolibacter</taxon>
    </lineage>
</organism>
<sequence length="248" mass="25742">MPASTPVLSLFKRRLLPGLALACAAVAASAQPTAAPAGDALGEQAQRWVDDALAQAQAGGAMPLRMEVEVGRLDPRLRLAPCERVEPYLPAGTRLWGRTRLGLRCVQGETRWNVFLPLTVKAFGPAWVLAGQVAAGATLSEADAIQAEVDWAAEHAAVIAQPGAWVGQTATRTLVPGQALRQGMVRAPELFKAGTPVKVLVQGPGYAVTSSGQALTAGAVGQNVRIRMTNGRIVGGTVSEDGTVQAAL</sequence>
<dbReference type="InterPro" id="IPR041231">
    <property type="entry name" value="FlgA_N"/>
</dbReference>
<dbReference type="OrthoDB" id="8561436at2"/>
<evidence type="ECO:0000256" key="2">
    <source>
        <dbReference type="ARBA" id="ARBA00022729"/>
    </source>
</evidence>
<keyword evidence="3 4" id="KW-0574">Periplasm</keyword>
<keyword evidence="2 4" id="KW-0732">Signal</keyword>
<proteinExistence type="inferred from homology"/>
<dbReference type="GO" id="GO:0044780">
    <property type="term" value="P:bacterial-type flagellum assembly"/>
    <property type="evidence" value="ECO:0007669"/>
    <property type="project" value="InterPro"/>
</dbReference>